<evidence type="ECO:0000313" key="2">
    <source>
        <dbReference type="Proteomes" id="UP000001943"/>
    </source>
</evidence>
<accession>Q2GIW8</accession>
<name>Q2GIW8_ANAPZ</name>
<protein>
    <submittedName>
        <fullName evidence="1">Uncharacterized protein</fullName>
    </submittedName>
</protein>
<dbReference type="KEGG" id="aph:APH_1141"/>
<sequence>MSYGALMQMAIVALSKKAAALPHGLPSTVIRS</sequence>
<dbReference type="PaxDb" id="212042-APH_1141"/>
<dbReference type="EnsemblBacteria" id="ABD43693">
    <property type="protein sequence ID" value="ABD43693"/>
    <property type="gene ID" value="APH_1141"/>
</dbReference>
<dbReference type="AlphaFoldDB" id="Q2GIW8"/>
<reference evidence="1 2" key="1">
    <citation type="journal article" date="2006" name="PLoS Genet.">
        <title>Comparative genomics of emerging human ehrlichiosis agents.</title>
        <authorList>
            <person name="Dunning Hotopp J.C."/>
            <person name="Lin M."/>
            <person name="Madupu R."/>
            <person name="Crabtree J."/>
            <person name="Angiuoli S.V."/>
            <person name="Eisen J.A."/>
            <person name="Seshadri R."/>
            <person name="Ren Q."/>
            <person name="Wu M."/>
            <person name="Utterback T.R."/>
            <person name="Smith S."/>
            <person name="Lewis M."/>
            <person name="Khouri H."/>
            <person name="Zhang C."/>
            <person name="Niu H."/>
            <person name="Lin Q."/>
            <person name="Ohashi N."/>
            <person name="Zhi N."/>
            <person name="Nelson W."/>
            <person name="Brinkac L.M."/>
            <person name="Dodson R.J."/>
            <person name="Rosovitz M.J."/>
            <person name="Sundaram J."/>
            <person name="Daugherty S.C."/>
            <person name="Davidsen T."/>
            <person name="Durkin A.S."/>
            <person name="Gwinn M."/>
            <person name="Haft D.H."/>
            <person name="Selengut J.D."/>
            <person name="Sullivan S.A."/>
            <person name="Zafar N."/>
            <person name="Zhou L."/>
            <person name="Benahmed F."/>
            <person name="Forberger H."/>
            <person name="Halpin R."/>
            <person name="Mulligan S."/>
            <person name="Robinson J."/>
            <person name="White O."/>
            <person name="Rikihisa Y."/>
            <person name="Tettelin H."/>
        </authorList>
    </citation>
    <scope>NUCLEOTIDE SEQUENCE [LARGE SCALE GENOMIC DNA]</scope>
    <source>
        <strain evidence="1 2">HZ</strain>
    </source>
</reference>
<dbReference type="HOGENOM" id="CLU_3387750_0_0_5"/>
<proteinExistence type="predicted"/>
<dbReference type="Proteomes" id="UP000001943">
    <property type="component" value="Chromosome"/>
</dbReference>
<keyword evidence="2" id="KW-1185">Reference proteome</keyword>
<dbReference type="STRING" id="212042.APH_1141"/>
<organism evidence="1 2">
    <name type="scientific">Anaplasma phagocytophilum (strain HZ)</name>
    <dbReference type="NCBI Taxonomy" id="212042"/>
    <lineage>
        <taxon>Bacteria</taxon>
        <taxon>Pseudomonadati</taxon>
        <taxon>Pseudomonadota</taxon>
        <taxon>Alphaproteobacteria</taxon>
        <taxon>Rickettsiales</taxon>
        <taxon>Anaplasmataceae</taxon>
        <taxon>Anaplasma</taxon>
        <taxon>phagocytophilum group</taxon>
    </lineage>
</organism>
<dbReference type="EMBL" id="CP000235">
    <property type="protein sequence ID" value="ABD43693.1"/>
    <property type="molecule type" value="Genomic_DNA"/>
</dbReference>
<evidence type="ECO:0000313" key="1">
    <source>
        <dbReference type="EMBL" id="ABD43693.1"/>
    </source>
</evidence>
<gene>
    <name evidence="1" type="ordered locus">APH_1141</name>
</gene>